<evidence type="ECO:0000259" key="2">
    <source>
        <dbReference type="Pfam" id="PF13699"/>
    </source>
</evidence>
<accession>A0ABU7NH89</accession>
<evidence type="ECO:0000313" key="3">
    <source>
        <dbReference type="EMBL" id="MEE4418249.1"/>
    </source>
</evidence>
<dbReference type="EMBL" id="JAZBJP010000001">
    <property type="protein sequence ID" value="MEE4418249.1"/>
    <property type="molecule type" value="Genomic_DNA"/>
</dbReference>
<comment type="caution">
    <text evidence="3">The sequence shown here is derived from an EMBL/GenBank/DDBJ whole genome shotgun (WGS) entry which is preliminary data.</text>
</comment>
<dbReference type="Pfam" id="PF13699">
    <property type="entry name" value="eCIS_core"/>
    <property type="match status" value="1"/>
</dbReference>
<organism evidence="3 4">
    <name type="scientific">Streptomyces bugieae</name>
    <dbReference type="NCBI Taxonomy" id="3098223"/>
    <lineage>
        <taxon>Bacteria</taxon>
        <taxon>Bacillati</taxon>
        <taxon>Actinomycetota</taxon>
        <taxon>Actinomycetes</taxon>
        <taxon>Kitasatosporales</taxon>
        <taxon>Streptomycetaceae</taxon>
        <taxon>Streptomyces</taxon>
    </lineage>
</organism>
<dbReference type="InterPro" id="IPR025295">
    <property type="entry name" value="eCIS_core_dom"/>
</dbReference>
<keyword evidence="4" id="KW-1185">Reference proteome</keyword>
<feature type="compositionally biased region" description="Polar residues" evidence="1">
    <location>
        <begin position="305"/>
        <end position="321"/>
    </location>
</feature>
<feature type="region of interest" description="Disordered" evidence="1">
    <location>
        <begin position="1"/>
        <end position="31"/>
    </location>
</feature>
<feature type="compositionally biased region" description="Basic and acidic residues" evidence="1">
    <location>
        <begin position="1"/>
        <end position="15"/>
    </location>
</feature>
<evidence type="ECO:0000256" key="1">
    <source>
        <dbReference type="SAM" id="MobiDB-lite"/>
    </source>
</evidence>
<name>A0ABU7NH89_9ACTN</name>
<sequence length="453" mass="47585">MGLARDDNSKDEKARAAARARAASPSPGTAVQRMLDLNGSAGNAAVVQMLRQAGHSWAQTGHQHGPACASHTQGSPVQRSVGATVARAAEEDAHLHDAVPDTSPEGQSALLAAAMNSSSESLPSPVVAKAESFYQNKRISSTRLHRDAVAQRATAAMGAEAMTVDNHIFLSAEASVHDENLIGHELSHVNNNLLGIPETGHSNGAGITFTDPKQDSEQTAGNDGAAFRAGEATAPSVVARSRTADGPDETVQRMAVSGGPHQHGPGCGHGQGREDVHIQRAAAAYYAPEEDVDEHPGFSTRCTGTLNGQPIGTTTSKTSPHSPGDHAEDQLLDILDEAIANHENGLRTTALSLGRVGSDDTLNHTLVLDLSTSPCSTTMQTCRKTHGEGCTERLIEFARKGYQPKDGGTTHKFAITVDAHHLYQPHATEDVKNKSQAAVDAMRNAGITVIIRN</sequence>
<protein>
    <submittedName>
        <fullName evidence="3">DUF4157 domain-containing protein</fullName>
    </submittedName>
</protein>
<dbReference type="Proteomes" id="UP001307760">
    <property type="component" value="Unassembled WGS sequence"/>
</dbReference>
<evidence type="ECO:0000313" key="4">
    <source>
        <dbReference type="Proteomes" id="UP001307760"/>
    </source>
</evidence>
<feature type="domain" description="eCIS core" evidence="2">
    <location>
        <begin position="122"/>
        <end position="191"/>
    </location>
</feature>
<dbReference type="RefSeq" id="WP_330820749.1">
    <property type="nucleotide sequence ID" value="NZ_JAZBJP010000001.1"/>
</dbReference>
<proteinExistence type="predicted"/>
<gene>
    <name evidence="3" type="ORF">V2J85_02645</name>
</gene>
<feature type="region of interest" description="Disordered" evidence="1">
    <location>
        <begin position="305"/>
        <end position="327"/>
    </location>
</feature>
<reference evidence="3 4" key="1">
    <citation type="submission" date="2023-12" db="EMBL/GenBank/DDBJ databases">
        <title>30 novel species of actinomycetes from the DSMZ collection.</title>
        <authorList>
            <person name="Nouioui I."/>
        </authorList>
    </citation>
    <scope>NUCLEOTIDE SEQUENCE [LARGE SCALE GENOMIC DNA]</scope>
    <source>
        <strain evidence="3 4">DSM 41528</strain>
    </source>
</reference>